<dbReference type="GO" id="GO:0006508">
    <property type="term" value="P:proteolysis"/>
    <property type="evidence" value="ECO:0007669"/>
    <property type="project" value="InterPro"/>
</dbReference>
<dbReference type="Pfam" id="PF04389">
    <property type="entry name" value="Peptidase_M28"/>
    <property type="match status" value="1"/>
</dbReference>
<sequence length="388" mass="41317">MDTTTNAIVFEDMIDFRQPRYGGDGKFDLQGKRVILVGGVGCEASDYLEIQECVDSAEGGCVALLPRSSDCTLYDSAVLAESAGALAVLASGPLTNTRVRDTWWTPDSTLVTIPTFSVTNSVSSSLLSLTPSYVDLTANLEVGVHPTYNVIAQGKGGIEKDGAEKRSGSQSVFVGAHLDSVAAGPGLNDNGSGSATILEIAIQVSKIGGDLNNPVRFAWWGAEEEGLIGSRHYVAQLSDSEKSRIAVYMNHDMLASPNYIINVKNATDAPLVTKPGQVVQGMYEDYYNTRKVPFMNGPLQGGSDFLSFLEGDVPAHGMSAGAGEIKTDEGRTLYGGLADAPLDPCYHRACDTIDNINQQCLTDISQATSNVLWSLLNKDNLASFLGRN</sequence>
<comment type="similarity">
    <text evidence="2">Belongs to the peptidase M28 family. M28B subfamily.</text>
</comment>
<accession>A0A7S4KQ48</accession>
<evidence type="ECO:0000259" key="3">
    <source>
        <dbReference type="Pfam" id="PF04389"/>
    </source>
</evidence>
<dbReference type="InterPro" id="IPR007484">
    <property type="entry name" value="Peptidase_M28"/>
</dbReference>
<evidence type="ECO:0000256" key="1">
    <source>
        <dbReference type="ARBA" id="ARBA00001947"/>
    </source>
</evidence>
<protein>
    <recommendedName>
        <fullName evidence="3">Peptidase M28 domain-containing protein</fullName>
    </recommendedName>
</protein>
<dbReference type="GO" id="GO:0008235">
    <property type="term" value="F:metalloexopeptidase activity"/>
    <property type="evidence" value="ECO:0007669"/>
    <property type="project" value="InterPro"/>
</dbReference>
<comment type="cofactor">
    <cofactor evidence="1">
        <name>Zn(2+)</name>
        <dbReference type="ChEBI" id="CHEBI:29105"/>
    </cofactor>
</comment>
<dbReference type="SUPFAM" id="SSF53187">
    <property type="entry name" value="Zn-dependent exopeptidases"/>
    <property type="match status" value="1"/>
</dbReference>
<dbReference type="PANTHER" id="PTHR12147:SF26">
    <property type="entry name" value="PEPTIDASE M28 DOMAIN-CONTAINING PROTEIN"/>
    <property type="match status" value="1"/>
</dbReference>
<evidence type="ECO:0000313" key="4">
    <source>
        <dbReference type="EMBL" id="CAE2301950.1"/>
    </source>
</evidence>
<gene>
    <name evidence="4" type="ORF">NAES01612_LOCUS9691</name>
</gene>
<dbReference type="PANTHER" id="PTHR12147">
    <property type="entry name" value="METALLOPEPTIDASE M28 FAMILY MEMBER"/>
    <property type="match status" value="1"/>
</dbReference>
<dbReference type="InterPro" id="IPR045175">
    <property type="entry name" value="M28_fam"/>
</dbReference>
<feature type="domain" description="Peptidase M28" evidence="3">
    <location>
        <begin position="167"/>
        <end position="370"/>
    </location>
</feature>
<evidence type="ECO:0000256" key="2">
    <source>
        <dbReference type="ARBA" id="ARBA00005634"/>
    </source>
</evidence>
<dbReference type="EMBL" id="HBKR01014648">
    <property type="protein sequence ID" value="CAE2301950.1"/>
    <property type="molecule type" value="Transcribed_RNA"/>
</dbReference>
<dbReference type="AlphaFoldDB" id="A0A7S4KQ48"/>
<reference evidence="4" key="1">
    <citation type="submission" date="2021-01" db="EMBL/GenBank/DDBJ databases">
        <authorList>
            <person name="Corre E."/>
            <person name="Pelletier E."/>
            <person name="Niang G."/>
            <person name="Scheremetjew M."/>
            <person name="Finn R."/>
            <person name="Kale V."/>
            <person name="Holt S."/>
            <person name="Cochrane G."/>
            <person name="Meng A."/>
            <person name="Brown T."/>
            <person name="Cohen L."/>
        </authorList>
    </citation>
    <scope>NUCLEOTIDE SEQUENCE</scope>
    <source>
        <strain evidence="4">SoJaBio B1-5/56/2</strain>
    </source>
</reference>
<organism evidence="4">
    <name type="scientific">Paramoeba aestuarina</name>
    <dbReference type="NCBI Taxonomy" id="180227"/>
    <lineage>
        <taxon>Eukaryota</taxon>
        <taxon>Amoebozoa</taxon>
        <taxon>Discosea</taxon>
        <taxon>Flabellinia</taxon>
        <taxon>Dactylopodida</taxon>
        <taxon>Paramoebidae</taxon>
        <taxon>Paramoeba</taxon>
    </lineage>
</organism>
<name>A0A7S4KQ48_9EUKA</name>
<proteinExistence type="inferred from homology"/>
<dbReference type="Gene3D" id="3.40.630.10">
    <property type="entry name" value="Zn peptidases"/>
    <property type="match status" value="1"/>
</dbReference>